<evidence type="ECO:0000313" key="4">
    <source>
        <dbReference type="EMBL" id="KGE16951.1"/>
    </source>
</evidence>
<dbReference type="RefSeq" id="WP_036655320.1">
    <property type="nucleotide sequence ID" value="NZ_JQCR01000003.1"/>
</dbReference>
<sequence length="175" mass="19777">MIEGKSALVIIDVQEAMFSYPDMKLHNESGVMESIISLLAKARRAEVPVVYIQHTSDEEYTKGTPTWQISSRIAPREGEVIIEKPTWDAFHLTTLHDVLQELGVNKLVIAGMQTEFCLDTTCRRSYSLGYSSILVEDAHSTFDQPHISSKEIIDHHNKVLGGRFVTLQKESEVQF</sequence>
<name>A0A098M4H2_9BACL</name>
<dbReference type="AlphaFoldDB" id="A0A098M4H2"/>
<dbReference type="CDD" id="cd01014">
    <property type="entry name" value="nicotinamidase_related"/>
    <property type="match status" value="1"/>
</dbReference>
<evidence type="ECO:0000313" key="5">
    <source>
        <dbReference type="Proteomes" id="UP000029734"/>
    </source>
</evidence>
<dbReference type="GO" id="GO:0016787">
    <property type="term" value="F:hydrolase activity"/>
    <property type="evidence" value="ECO:0007669"/>
    <property type="project" value="UniProtKB-KW"/>
</dbReference>
<keyword evidence="2" id="KW-0378">Hydrolase</keyword>
<evidence type="ECO:0000259" key="3">
    <source>
        <dbReference type="Pfam" id="PF00857"/>
    </source>
</evidence>
<organism evidence="4 5">
    <name type="scientific">Paenibacillus wynnii</name>
    <dbReference type="NCBI Taxonomy" id="268407"/>
    <lineage>
        <taxon>Bacteria</taxon>
        <taxon>Bacillati</taxon>
        <taxon>Bacillota</taxon>
        <taxon>Bacilli</taxon>
        <taxon>Bacillales</taxon>
        <taxon>Paenibacillaceae</taxon>
        <taxon>Paenibacillus</taxon>
    </lineage>
</organism>
<dbReference type="Gene3D" id="3.40.50.850">
    <property type="entry name" value="Isochorismatase-like"/>
    <property type="match status" value="1"/>
</dbReference>
<evidence type="ECO:0000256" key="2">
    <source>
        <dbReference type="ARBA" id="ARBA00022801"/>
    </source>
</evidence>
<keyword evidence="5" id="KW-1185">Reference proteome</keyword>
<dbReference type="InterPro" id="IPR036380">
    <property type="entry name" value="Isochorismatase-like_sf"/>
</dbReference>
<reference evidence="4 5" key="2">
    <citation type="submission" date="2014-10" db="EMBL/GenBank/DDBJ databases">
        <title>Comparative genomics of the Paenibacillus odorifer group.</title>
        <authorList>
            <person name="Tsai Y.-C."/>
            <person name="Martin N."/>
            <person name="Korlach J."/>
            <person name="Wiedmann M."/>
        </authorList>
    </citation>
    <scope>NUCLEOTIDE SEQUENCE [LARGE SCALE GENOMIC DNA]</scope>
    <source>
        <strain evidence="4 5">DSM 18334</strain>
    </source>
</reference>
<dbReference type="PANTHER" id="PTHR43540:SF14">
    <property type="entry name" value="ISOCHORISMATASE"/>
    <property type="match status" value="1"/>
</dbReference>
<gene>
    <name evidence="4" type="ORF">PWYN_19965</name>
</gene>
<dbReference type="eggNOG" id="COG1335">
    <property type="taxonomic scope" value="Bacteria"/>
</dbReference>
<reference evidence="4 5" key="1">
    <citation type="submission" date="2014-08" db="EMBL/GenBank/DDBJ databases">
        <authorList>
            <person name="den Bakker H.C."/>
        </authorList>
    </citation>
    <scope>NUCLEOTIDE SEQUENCE [LARGE SCALE GENOMIC DNA]</scope>
    <source>
        <strain evidence="4 5">DSM 18334</strain>
    </source>
</reference>
<dbReference type="EMBL" id="JQCR01000003">
    <property type="protein sequence ID" value="KGE16951.1"/>
    <property type="molecule type" value="Genomic_DNA"/>
</dbReference>
<dbReference type="InterPro" id="IPR050272">
    <property type="entry name" value="Isochorismatase-like_hydrls"/>
</dbReference>
<accession>A0A098M4H2</accession>
<protein>
    <submittedName>
        <fullName evidence="4">Amidase</fullName>
    </submittedName>
</protein>
<dbReference type="Proteomes" id="UP000029734">
    <property type="component" value="Unassembled WGS sequence"/>
</dbReference>
<dbReference type="Pfam" id="PF00857">
    <property type="entry name" value="Isochorismatase"/>
    <property type="match status" value="1"/>
</dbReference>
<proteinExistence type="inferred from homology"/>
<dbReference type="InterPro" id="IPR000868">
    <property type="entry name" value="Isochorismatase-like_dom"/>
</dbReference>
<dbReference type="STRING" id="268407.PWYN_19965"/>
<dbReference type="SUPFAM" id="SSF52499">
    <property type="entry name" value="Isochorismatase-like hydrolases"/>
    <property type="match status" value="1"/>
</dbReference>
<dbReference type="OrthoDB" id="9785724at2"/>
<comment type="similarity">
    <text evidence="1">Belongs to the isochorismatase family.</text>
</comment>
<comment type="caution">
    <text evidence="4">The sequence shown here is derived from an EMBL/GenBank/DDBJ whole genome shotgun (WGS) entry which is preliminary data.</text>
</comment>
<dbReference type="PANTHER" id="PTHR43540">
    <property type="entry name" value="PEROXYUREIDOACRYLATE/UREIDOACRYLATE AMIDOHYDROLASE-RELATED"/>
    <property type="match status" value="1"/>
</dbReference>
<evidence type="ECO:0000256" key="1">
    <source>
        <dbReference type="ARBA" id="ARBA00006336"/>
    </source>
</evidence>
<feature type="domain" description="Isochorismatase-like" evidence="3">
    <location>
        <begin position="6"/>
        <end position="144"/>
    </location>
</feature>